<feature type="compositionally biased region" description="Polar residues" evidence="1">
    <location>
        <begin position="12"/>
        <end position="22"/>
    </location>
</feature>
<evidence type="ECO:0000313" key="2">
    <source>
        <dbReference type="EMBL" id="KAJ8499971.1"/>
    </source>
</evidence>
<organism evidence="2 3">
    <name type="scientific">Ensete ventricosum</name>
    <name type="common">Abyssinian banana</name>
    <name type="synonym">Musa ensete</name>
    <dbReference type="NCBI Taxonomy" id="4639"/>
    <lineage>
        <taxon>Eukaryota</taxon>
        <taxon>Viridiplantae</taxon>
        <taxon>Streptophyta</taxon>
        <taxon>Embryophyta</taxon>
        <taxon>Tracheophyta</taxon>
        <taxon>Spermatophyta</taxon>
        <taxon>Magnoliopsida</taxon>
        <taxon>Liliopsida</taxon>
        <taxon>Zingiberales</taxon>
        <taxon>Musaceae</taxon>
        <taxon>Ensete</taxon>
    </lineage>
</organism>
<dbReference type="AlphaFoldDB" id="A0AAV8RHL1"/>
<comment type="caution">
    <text evidence="2">The sequence shown here is derived from an EMBL/GenBank/DDBJ whole genome shotgun (WGS) entry which is preliminary data.</text>
</comment>
<gene>
    <name evidence="2" type="ORF">OPV22_010523</name>
</gene>
<reference evidence="2 3" key="1">
    <citation type="submission" date="2022-12" db="EMBL/GenBank/DDBJ databases">
        <title>Chromosome-scale assembly of the Ensete ventricosum genome.</title>
        <authorList>
            <person name="Dussert Y."/>
            <person name="Stocks J."/>
            <person name="Wendawek A."/>
            <person name="Woldeyes F."/>
            <person name="Nichols R.A."/>
            <person name="Borrell J.S."/>
        </authorList>
    </citation>
    <scope>NUCLEOTIDE SEQUENCE [LARGE SCALE GENOMIC DNA]</scope>
    <source>
        <strain evidence="3">cv. Maze</strain>
        <tissue evidence="2">Seeds</tissue>
    </source>
</reference>
<dbReference type="Proteomes" id="UP001222027">
    <property type="component" value="Unassembled WGS sequence"/>
</dbReference>
<name>A0AAV8RHL1_ENSVE</name>
<protein>
    <submittedName>
        <fullName evidence="2">Uncharacterized protein</fullName>
    </submittedName>
</protein>
<proteinExistence type="predicted"/>
<evidence type="ECO:0000256" key="1">
    <source>
        <dbReference type="SAM" id="MobiDB-lite"/>
    </source>
</evidence>
<feature type="region of interest" description="Disordered" evidence="1">
    <location>
        <begin position="1"/>
        <end position="44"/>
    </location>
</feature>
<sequence length="105" mass="11078">MEHTDACYAPKMSTSPFSSRDQWSMVGEGDGSPGALQAKGGDRATGKQGWEVALVAATDQQGGCALAGVAKMVNVDAVWGLCRQRVAATIEEEDGNAKQRKKGRH</sequence>
<evidence type="ECO:0000313" key="3">
    <source>
        <dbReference type="Proteomes" id="UP001222027"/>
    </source>
</evidence>
<keyword evidence="3" id="KW-1185">Reference proteome</keyword>
<dbReference type="EMBL" id="JAQQAF010000003">
    <property type="protein sequence ID" value="KAJ8499971.1"/>
    <property type="molecule type" value="Genomic_DNA"/>
</dbReference>
<accession>A0AAV8RHL1</accession>